<evidence type="ECO:0000313" key="1">
    <source>
        <dbReference type="EMBL" id="QQP61257.1"/>
    </source>
</evidence>
<reference evidence="1" key="1">
    <citation type="journal article" date="2020" name="Vet. Microbiol.">
        <title>Novel insertion sequence ISChh1-like mediating acquisition of optrA gene in foodborne pathogen Campylobacter coli of swine origin.</title>
        <authorList>
            <person name="Tang Y."/>
            <person name="Lai Y."/>
            <person name="Wang X."/>
            <person name="Lei C."/>
            <person name="Li C."/>
            <person name="Kong L."/>
            <person name="Wang Y."/>
            <person name="Wang H."/>
        </authorList>
    </citation>
    <scope>NUCLEOTIDE SEQUENCE</scope>
    <source>
        <strain evidence="1">SH_22</strain>
    </source>
</reference>
<proteinExistence type="predicted"/>
<protein>
    <submittedName>
        <fullName evidence="1">Uncharacterized protein</fullName>
    </submittedName>
</protein>
<sequence>MIVIKNNGSILENLNKEIIKDVIAKNNILAIVNRALSYKENRVEIEGSDDYIEYIYQDDITPEEIQAGTQAVKEYCLENNELELLKQYLPLVLSGAELLTEMKAVKLIEINKDYESAILKVQKDFIPQSEMLSFETQEKESLAYKNSNYKDTSLCPFMQAIATARGIDLRTLCDKALEKATLYRQASGALIGKRQCLQDRIELVKSLEELNLIAWESEK</sequence>
<organism evidence="1">
    <name type="scientific">Campylobacter coli</name>
    <dbReference type="NCBI Taxonomy" id="195"/>
    <lineage>
        <taxon>Bacteria</taxon>
        <taxon>Pseudomonadati</taxon>
        <taxon>Campylobacterota</taxon>
        <taxon>Epsilonproteobacteria</taxon>
        <taxon>Campylobacterales</taxon>
        <taxon>Campylobacteraceae</taxon>
        <taxon>Campylobacter</taxon>
    </lineage>
</organism>
<dbReference type="EMBL" id="MT780493">
    <property type="protein sequence ID" value="QQP61257.1"/>
    <property type="molecule type" value="Genomic_DNA"/>
</dbReference>
<dbReference type="AlphaFoldDB" id="A0A7T8KS95"/>
<name>A0A7T8KS95_CAMCO</name>
<accession>A0A7T8KS95</accession>
<dbReference type="RefSeq" id="WP_224367039.1">
    <property type="nucleotide sequence ID" value="NZ_JABEMJ010000003.1"/>
</dbReference>